<keyword evidence="3" id="KW-0677">Repeat</keyword>
<dbReference type="Proteomes" id="UP001472866">
    <property type="component" value="Chromosome 16"/>
</dbReference>
<evidence type="ECO:0000256" key="4">
    <source>
        <dbReference type="SAM" id="MobiDB-lite"/>
    </source>
</evidence>
<sequence>MVESSEQAAARSKYLGRLTVDTLEEQVGHRFFDHLRDLDISNLRLRDVCHAFSGGAFANLCEVNLDNNLLQTVDGLRTLPNLKVLRLNNNRLDCAIFCEHNDCDCPSSKKKICDVCFPHLEVLQLGGNQIASIKGLQLAGLRNLKTLFIQDNTVSKIDGLVKLPSLQELILDGNRIKYLESTSLQHIRGLRELRLDDNGLRSLQHLCVSSNIAVLHAANNRISDIVDIDHLAVLKDTLTELNLSGNPVARKGVYRSYTVMRFPLLQMLDGQPVSSEERSQAEAQYTIGSLQAAGIFVPAEYADNPLSLDNSGLDNHNVGGRVPVRMTNMSFEGIVGSLQINTANNGGYQEGNLGVAEPSSYHFDHPKPRESKNEARGRKSGAGRAASGSVGGHRDHLSYQQKQYIHSNSSLYINDTYTNSYVSSVTFVPANHKRGTSLKQFYTSSN</sequence>
<dbReference type="PANTHER" id="PTHR46652">
    <property type="entry name" value="LEUCINE-RICH REPEAT AND IQ DOMAIN-CONTAINING PROTEIN 1-RELATED"/>
    <property type="match status" value="1"/>
</dbReference>
<dbReference type="PANTHER" id="PTHR46652:SF3">
    <property type="entry name" value="LEUCINE-RICH REPEAT-CONTAINING PROTEIN 9"/>
    <property type="match status" value="1"/>
</dbReference>
<evidence type="ECO:0000313" key="5">
    <source>
        <dbReference type="EMBL" id="WZN66691.1"/>
    </source>
</evidence>
<comment type="subcellular location">
    <subcellularLocation>
        <location evidence="1">Cytoplasm</location>
        <location evidence="1">Cytoskeleton</location>
        <location evidence="1">Cilium axoneme</location>
    </subcellularLocation>
</comment>
<keyword evidence="2" id="KW-0433">Leucine-rich repeat</keyword>
<keyword evidence="6" id="KW-1185">Reference proteome</keyword>
<proteinExistence type="predicted"/>
<dbReference type="InterPro" id="IPR001611">
    <property type="entry name" value="Leu-rich_rpt"/>
</dbReference>
<dbReference type="SMART" id="SM00369">
    <property type="entry name" value="LRR_TYP"/>
    <property type="match status" value="4"/>
</dbReference>
<organism evidence="5 6">
    <name type="scientific">Chloropicon roscoffensis</name>
    <dbReference type="NCBI Taxonomy" id="1461544"/>
    <lineage>
        <taxon>Eukaryota</taxon>
        <taxon>Viridiplantae</taxon>
        <taxon>Chlorophyta</taxon>
        <taxon>Chloropicophyceae</taxon>
        <taxon>Chloropicales</taxon>
        <taxon>Chloropicaceae</taxon>
        <taxon>Chloropicon</taxon>
    </lineage>
</organism>
<evidence type="ECO:0000256" key="2">
    <source>
        <dbReference type="ARBA" id="ARBA00022614"/>
    </source>
</evidence>
<dbReference type="EMBL" id="CP151516">
    <property type="protein sequence ID" value="WZN66691.1"/>
    <property type="molecule type" value="Genomic_DNA"/>
</dbReference>
<dbReference type="AlphaFoldDB" id="A0AAX4PLA2"/>
<dbReference type="Pfam" id="PF13855">
    <property type="entry name" value="LRR_8"/>
    <property type="match status" value="1"/>
</dbReference>
<feature type="region of interest" description="Disordered" evidence="4">
    <location>
        <begin position="349"/>
        <end position="395"/>
    </location>
</feature>
<reference evidence="5 6" key="1">
    <citation type="submission" date="2024-03" db="EMBL/GenBank/DDBJ databases">
        <title>Complete genome sequence of the green alga Chloropicon roscoffensis RCC1871.</title>
        <authorList>
            <person name="Lemieux C."/>
            <person name="Pombert J.-F."/>
            <person name="Otis C."/>
            <person name="Turmel M."/>
        </authorList>
    </citation>
    <scope>NUCLEOTIDE SEQUENCE [LARGE SCALE GENOMIC DNA]</scope>
    <source>
        <strain evidence="5 6">RCC1871</strain>
    </source>
</reference>
<evidence type="ECO:0000256" key="1">
    <source>
        <dbReference type="ARBA" id="ARBA00004430"/>
    </source>
</evidence>
<accession>A0AAX4PLA2</accession>
<dbReference type="InterPro" id="IPR003591">
    <property type="entry name" value="Leu-rich_rpt_typical-subtyp"/>
</dbReference>
<dbReference type="SUPFAM" id="SSF52058">
    <property type="entry name" value="L domain-like"/>
    <property type="match status" value="1"/>
</dbReference>
<dbReference type="InterPro" id="IPR050836">
    <property type="entry name" value="SDS22/Internalin_LRR"/>
</dbReference>
<name>A0AAX4PLA2_9CHLO</name>
<dbReference type="Pfam" id="PF14580">
    <property type="entry name" value="LRR_9"/>
    <property type="match status" value="1"/>
</dbReference>
<protein>
    <submittedName>
        <fullName evidence="5">Leucine-rich repeat domain-contataining protein</fullName>
    </submittedName>
</protein>
<evidence type="ECO:0000313" key="6">
    <source>
        <dbReference type="Proteomes" id="UP001472866"/>
    </source>
</evidence>
<gene>
    <name evidence="5" type="ORF">HKI87_16g82610</name>
</gene>
<dbReference type="SMART" id="SM00365">
    <property type="entry name" value="LRR_SD22"/>
    <property type="match status" value="4"/>
</dbReference>
<dbReference type="InterPro" id="IPR032675">
    <property type="entry name" value="LRR_dom_sf"/>
</dbReference>
<feature type="compositionally biased region" description="Basic and acidic residues" evidence="4">
    <location>
        <begin position="362"/>
        <end position="377"/>
    </location>
</feature>
<evidence type="ECO:0000256" key="3">
    <source>
        <dbReference type="ARBA" id="ARBA00022737"/>
    </source>
</evidence>
<dbReference type="PROSITE" id="PS51450">
    <property type="entry name" value="LRR"/>
    <property type="match status" value="4"/>
</dbReference>
<dbReference type="GO" id="GO:0005930">
    <property type="term" value="C:axoneme"/>
    <property type="evidence" value="ECO:0007669"/>
    <property type="project" value="UniProtKB-SubCell"/>
</dbReference>
<dbReference type="Gene3D" id="3.80.10.10">
    <property type="entry name" value="Ribonuclease Inhibitor"/>
    <property type="match status" value="2"/>
</dbReference>